<dbReference type="VEuPathDB" id="MicrosporidiaDB:M153_250005071"/>
<name>A0A0R0M6A0_9MICR</name>
<accession>A0A0R0M6A0</accession>
<evidence type="ECO:0000313" key="2">
    <source>
        <dbReference type="Proteomes" id="UP000051530"/>
    </source>
</evidence>
<sequence length="56" mass="6420">MRSNSFIPSRLQKSIYVNFLKGNRAIVHDNNKLILLVKSPTKSKALFLSIKNIFKS</sequence>
<keyword evidence="2" id="KW-1185">Reference proteome</keyword>
<comment type="caution">
    <text evidence="1">The sequence shown here is derived from an EMBL/GenBank/DDBJ whole genome shotgun (WGS) entry which is preliminary data.</text>
</comment>
<dbReference type="EMBL" id="LGUB01000005">
    <property type="protein sequence ID" value="KRH95118.1"/>
    <property type="molecule type" value="Genomic_DNA"/>
</dbReference>
<evidence type="ECO:0000313" key="1">
    <source>
        <dbReference type="EMBL" id="KRH95118.1"/>
    </source>
</evidence>
<protein>
    <submittedName>
        <fullName evidence="1">Uncharacterized protein</fullName>
    </submittedName>
</protein>
<organism evidence="1 2">
    <name type="scientific">Pseudoloma neurophilia</name>
    <dbReference type="NCBI Taxonomy" id="146866"/>
    <lineage>
        <taxon>Eukaryota</taxon>
        <taxon>Fungi</taxon>
        <taxon>Fungi incertae sedis</taxon>
        <taxon>Microsporidia</taxon>
        <taxon>Pseudoloma</taxon>
    </lineage>
</organism>
<dbReference type="AlphaFoldDB" id="A0A0R0M6A0"/>
<dbReference type="Proteomes" id="UP000051530">
    <property type="component" value="Unassembled WGS sequence"/>
</dbReference>
<reference evidence="1 2" key="1">
    <citation type="submission" date="2015-07" db="EMBL/GenBank/DDBJ databases">
        <title>The genome of Pseudoloma neurophilia, a relevant intracellular parasite of the zebrafish.</title>
        <authorList>
            <person name="Ndikumana S."/>
            <person name="Pelin A."/>
            <person name="Sanders J."/>
            <person name="Corradi N."/>
        </authorList>
    </citation>
    <scope>NUCLEOTIDE SEQUENCE [LARGE SCALE GENOMIC DNA]</scope>
    <source>
        <strain evidence="1 2">MK1</strain>
    </source>
</reference>
<gene>
    <name evidence="1" type="ORF">M153_250005071</name>
</gene>
<proteinExistence type="predicted"/>